<proteinExistence type="predicted"/>
<dbReference type="SUPFAM" id="SSF55120">
    <property type="entry name" value="Pseudouridine synthase"/>
    <property type="match status" value="1"/>
</dbReference>
<dbReference type="GO" id="GO:0003723">
    <property type="term" value="F:RNA binding"/>
    <property type="evidence" value="ECO:0007669"/>
    <property type="project" value="InterPro"/>
</dbReference>
<sequence length="315" mass="35040">MRMLSGSKALVSSDVPVLYIDEEVLVINKPSGLICDYDTKEKEPSTITRMCKVQELYGLPRRPIASHRLDKATTGAMIWSLTSRAYQQYNRDFEVRAVKKTYLAVVRAAADRIPKRSGSINGLIQRLKGPGWALTTTKPCSDATLIRKKAHARSDWKLLATSPTAPLSLIEVQPHTGFTHQIRAHMAEILDAPILGDRKYTPPDHYTESELASRHLVPTPDDTMCLHAAGLTFFRSSPSGRVHSLTVCAPLPEVFVRLCGDVSIPLPDRYINGALYIDDDPVKDSHPVLNELGGRWMPKPGATQDRVDMVHLPTW</sequence>
<evidence type="ECO:0000313" key="3">
    <source>
        <dbReference type="Proteomes" id="UP000015241"/>
    </source>
</evidence>
<dbReference type="GO" id="GO:0001522">
    <property type="term" value="P:pseudouridine synthesis"/>
    <property type="evidence" value="ECO:0007669"/>
    <property type="project" value="InterPro"/>
</dbReference>
<dbReference type="AlphaFoldDB" id="S8DY52"/>
<dbReference type="InterPro" id="IPR050188">
    <property type="entry name" value="RluA_PseudoU_synthase"/>
</dbReference>
<accession>S8DY52</accession>
<dbReference type="CDD" id="cd02869">
    <property type="entry name" value="PseudoU_synth_RluA_like"/>
    <property type="match status" value="1"/>
</dbReference>
<protein>
    <recommendedName>
        <fullName evidence="1">Pseudouridine synthase RsuA/RluA-like domain-containing protein</fullName>
    </recommendedName>
</protein>
<dbReference type="Gene3D" id="3.30.2350.10">
    <property type="entry name" value="Pseudouridine synthase"/>
    <property type="match status" value="1"/>
</dbReference>
<name>S8DY52_FOMSC</name>
<dbReference type="STRING" id="743788.S8DY52"/>
<dbReference type="Pfam" id="PF00849">
    <property type="entry name" value="PseudoU_synth_2"/>
    <property type="match status" value="1"/>
</dbReference>
<evidence type="ECO:0000313" key="2">
    <source>
        <dbReference type="EMBL" id="EPS96073.1"/>
    </source>
</evidence>
<evidence type="ECO:0000259" key="1">
    <source>
        <dbReference type="Pfam" id="PF00849"/>
    </source>
</evidence>
<dbReference type="PANTHER" id="PTHR21600">
    <property type="entry name" value="MITOCHONDRIAL RNA PSEUDOURIDINE SYNTHASE"/>
    <property type="match status" value="1"/>
</dbReference>
<dbReference type="eggNOG" id="KOG1919">
    <property type="taxonomic scope" value="Eukaryota"/>
</dbReference>
<gene>
    <name evidence="2" type="ORF">FOMPIDRAFT_1151358</name>
</gene>
<keyword evidence="3" id="KW-1185">Reference proteome</keyword>
<dbReference type="InterPro" id="IPR006145">
    <property type="entry name" value="PsdUridine_synth_RsuA/RluA"/>
</dbReference>
<organism evidence="2 3">
    <name type="scientific">Fomitopsis schrenkii</name>
    <name type="common">Brown rot fungus</name>
    <dbReference type="NCBI Taxonomy" id="2126942"/>
    <lineage>
        <taxon>Eukaryota</taxon>
        <taxon>Fungi</taxon>
        <taxon>Dikarya</taxon>
        <taxon>Basidiomycota</taxon>
        <taxon>Agaricomycotina</taxon>
        <taxon>Agaricomycetes</taxon>
        <taxon>Polyporales</taxon>
        <taxon>Fomitopsis</taxon>
    </lineage>
</organism>
<dbReference type="OrthoDB" id="428658at2759"/>
<reference evidence="2 3" key="1">
    <citation type="journal article" date="2012" name="Science">
        <title>The Paleozoic origin of enzymatic lignin decomposition reconstructed from 31 fungal genomes.</title>
        <authorList>
            <person name="Floudas D."/>
            <person name="Binder M."/>
            <person name="Riley R."/>
            <person name="Barry K."/>
            <person name="Blanchette R.A."/>
            <person name="Henrissat B."/>
            <person name="Martinez A.T."/>
            <person name="Otillar R."/>
            <person name="Spatafora J.W."/>
            <person name="Yadav J.S."/>
            <person name="Aerts A."/>
            <person name="Benoit I."/>
            <person name="Boyd A."/>
            <person name="Carlson A."/>
            <person name="Copeland A."/>
            <person name="Coutinho P.M."/>
            <person name="de Vries R.P."/>
            <person name="Ferreira P."/>
            <person name="Findley K."/>
            <person name="Foster B."/>
            <person name="Gaskell J."/>
            <person name="Glotzer D."/>
            <person name="Gorecki P."/>
            <person name="Heitman J."/>
            <person name="Hesse C."/>
            <person name="Hori C."/>
            <person name="Igarashi K."/>
            <person name="Jurgens J.A."/>
            <person name="Kallen N."/>
            <person name="Kersten P."/>
            <person name="Kohler A."/>
            <person name="Kuees U."/>
            <person name="Kumar T.K.A."/>
            <person name="Kuo A."/>
            <person name="LaButti K."/>
            <person name="Larrondo L.F."/>
            <person name="Lindquist E."/>
            <person name="Ling A."/>
            <person name="Lombard V."/>
            <person name="Lucas S."/>
            <person name="Lundell T."/>
            <person name="Martin R."/>
            <person name="McLaughlin D.J."/>
            <person name="Morgenstern I."/>
            <person name="Morin E."/>
            <person name="Murat C."/>
            <person name="Nagy L.G."/>
            <person name="Nolan M."/>
            <person name="Ohm R.A."/>
            <person name="Patyshakuliyeva A."/>
            <person name="Rokas A."/>
            <person name="Ruiz-Duenas F.J."/>
            <person name="Sabat G."/>
            <person name="Salamov A."/>
            <person name="Samejima M."/>
            <person name="Schmutz J."/>
            <person name="Slot J.C."/>
            <person name="St John F."/>
            <person name="Stenlid J."/>
            <person name="Sun H."/>
            <person name="Sun S."/>
            <person name="Syed K."/>
            <person name="Tsang A."/>
            <person name="Wiebenga A."/>
            <person name="Young D."/>
            <person name="Pisabarro A."/>
            <person name="Eastwood D.C."/>
            <person name="Martin F."/>
            <person name="Cullen D."/>
            <person name="Grigoriev I.V."/>
            <person name="Hibbett D.S."/>
        </authorList>
    </citation>
    <scope>NUCLEOTIDE SEQUENCE</scope>
    <source>
        <strain evidence="3">FP-58527</strain>
    </source>
</reference>
<dbReference type="InterPro" id="IPR020103">
    <property type="entry name" value="PsdUridine_synth_cat_dom_sf"/>
</dbReference>
<dbReference type="GO" id="GO:0009982">
    <property type="term" value="F:pseudouridine synthase activity"/>
    <property type="evidence" value="ECO:0007669"/>
    <property type="project" value="InterPro"/>
</dbReference>
<dbReference type="HOGENOM" id="CLU_016902_11_0_1"/>
<dbReference type="EMBL" id="KE504195">
    <property type="protein sequence ID" value="EPS96073.1"/>
    <property type="molecule type" value="Genomic_DNA"/>
</dbReference>
<dbReference type="InParanoid" id="S8DY52"/>
<dbReference type="Proteomes" id="UP000015241">
    <property type="component" value="Unassembled WGS sequence"/>
</dbReference>
<feature type="domain" description="Pseudouridine synthase RsuA/RluA-like" evidence="1">
    <location>
        <begin position="24"/>
        <end position="187"/>
    </location>
</feature>